<protein>
    <recommendedName>
        <fullName evidence="2">Secreted protein</fullName>
    </recommendedName>
</protein>
<name>A0AAW2J9S2_9LAMI</name>
<accession>A0AAW2J9S2</accession>
<dbReference type="EMBL" id="JACGWK010001328">
    <property type="protein sequence ID" value="KAL0290991.1"/>
    <property type="molecule type" value="Genomic_DNA"/>
</dbReference>
<proteinExistence type="predicted"/>
<organism evidence="1">
    <name type="scientific">Sesamum angustifolium</name>
    <dbReference type="NCBI Taxonomy" id="2727405"/>
    <lineage>
        <taxon>Eukaryota</taxon>
        <taxon>Viridiplantae</taxon>
        <taxon>Streptophyta</taxon>
        <taxon>Embryophyta</taxon>
        <taxon>Tracheophyta</taxon>
        <taxon>Spermatophyta</taxon>
        <taxon>Magnoliopsida</taxon>
        <taxon>eudicotyledons</taxon>
        <taxon>Gunneridae</taxon>
        <taxon>Pentapetalae</taxon>
        <taxon>asterids</taxon>
        <taxon>lamiids</taxon>
        <taxon>Lamiales</taxon>
        <taxon>Pedaliaceae</taxon>
        <taxon>Sesamum</taxon>
    </lineage>
</organism>
<dbReference type="Pfam" id="PF02992">
    <property type="entry name" value="Transposase_21"/>
    <property type="match status" value="1"/>
</dbReference>
<evidence type="ECO:0000313" key="1">
    <source>
        <dbReference type="EMBL" id="KAL0290991.1"/>
    </source>
</evidence>
<reference evidence="1" key="2">
    <citation type="journal article" date="2024" name="Plant">
        <title>Genomic evolution and insights into agronomic trait innovations of Sesamum species.</title>
        <authorList>
            <person name="Miao H."/>
            <person name="Wang L."/>
            <person name="Qu L."/>
            <person name="Liu H."/>
            <person name="Sun Y."/>
            <person name="Le M."/>
            <person name="Wang Q."/>
            <person name="Wei S."/>
            <person name="Zheng Y."/>
            <person name="Lin W."/>
            <person name="Duan Y."/>
            <person name="Cao H."/>
            <person name="Xiong S."/>
            <person name="Wang X."/>
            <person name="Wei L."/>
            <person name="Li C."/>
            <person name="Ma Q."/>
            <person name="Ju M."/>
            <person name="Zhao R."/>
            <person name="Li G."/>
            <person name="Mu C."/>
            <person name="Tian Q."/>
            <person name="Mei H."/>
            <person name="Zhang T."/>
            <person name="Gao T."/>
            <person name="Zhang H."/>
        </authorList>
    </citation>
    <scope>NUCLEOTIDE SEQUENCE</scope>
    <source>
        <strain evidence="1">G01</strain>
    </source>
</reference>
<gene>
    <name evidence="1" type="ORF">Sangu_2550200</name>
</gene>
<reference evidence="1" key="1">
    <citation type="submission" date="2020-06" db="EMBL/GenBank/DDBJ databases">
        <authorList>
            <person name="Li T."/>
            <person name="Hu X."/>
            <person name="Zhang T."/>
            <person name="Song X."/>
            <person name="Zhang H."/>
            <person name="Dai N."/>
            <person name="Sheng W."/>
            <person name="Hou X."/>
            <person name="Wei L."/>
        </authorList>
    </citation>
    <scope>NUCLEOTIDE SEQUENCE</scope>
    <source>
        <strain evidence="1">G01</strain>
        <tissue evidence="1">Leaf</tissue>
    </source>
</reference>
<comment type="caution">
    <text evidence="1">The sequence shown here is derived from an EMBL/GenBank/DDBJ whole genome shotgun (WGS) entry which is preliminary data.</text>
</comment>
<sequence>MMRTALVWTVNDLPTYGMVSGWSTAKFMGCPVCMDDTRVFHLQHGRKRATLTTTNSLSLGTIHTEGIRNSSRRIMSRIRLHVRD</sequence>
<evidence type="ECO:0008006" key="2">
    <source>
        <dbReference type="Google" id="ProtNLM"/>
    </source>
</evidence>
<dbReference type="InterPro" id="IPR004242">
    <property type="entry name" value="Transposase_21"/>
</dbReference>
<dbReference type="AlphaFoldDB" id="A0AAW2J9S2"/>